<protein>
    <submittedName>
        <fullName evidence="2">Uncharacterized protein</fullName>
    </submittedName>
</protein>
<gene>
    <name evidence="2" type="ORF">MENT_LOCUS25503</name>
</gene>
<sequence>MGGGGGRGEGEGGEEEGGGRGGGVRERRGGGEGGREGGGGRYLFCHLSFVIFSLKCKERGHFYGLKAVQGSRKNSEGFFWLKFF</sequence>
<evidence type="ECO:0000256" key="1">
    <source>
        <dbReference type="SAM" id="MobiDB-lite"/>
    </source>
</evidence>
<comment type="caution">
    <text evidence="2">The sequence shown here is derived from an EMBL/GenBank/DDBJ whole genome shotgun (WGS) entry which is preliminary data.</text>
</comment>
<dbReference type="EMBL" id="CAJEWN010000225">
    <property type="protein sequence ID" value="CAD2173869.1"/>
    <property type="molecule type" value="Genomic_DNA"/>
</dbReference>
<organism evidence="2 3">
    <name type="scientific">Meloidogyne enterolobii</name>
    <name type="common">Root-knot nematode worm</name>
    <name type="synonym">Meloidogyne mayaguensis</name>
    <dbReference type="NCBI Taxonomy" id="390850"/>
    <lineage>
        <taxon>Eukaryota</taxon>
        <taxon>Metazoa</taxon>
        <taxon>Ecdysozoa</taxon>
        <taxon>Nematoda</taxon>
        <taxon>Chromadorea</taxon>
        <taxon>Rhabditida</taxon>
        <taxon>Tylenchina</taxon>
        <taxon>Tylenchomorpha</taxon>
        <taxon>Tylenchoidea</taxon>
        <taxon>Meloidogynidae</taxon>
        <taxon>Meloidogyninae</taxon>
        <taxon>Meloidogyne</taxon>
    </lineage>
</organism>
<dbReference type="Proteomes" id="UP000580250">
    <property type="component" value="Unassembled WGS sequence"/>
</dbReference>
<reference evidence="2 3" key="1">
    <citation type="submission" date="2020-08" db="EMBL/GenBank/DDBJ databases">
        <authorList>
            <person name="Koutsovoulos G."/>
            <person name="Danchin GJ E."/>
        </authorList>
    </citation>
    <scope>NUCLEOTIDE SEQUENCE [LARGE SCALE GENOMIC DNA]</scope>
</reference>
<accession>A0A6V7VFY2</accession>
<feature type="region of interest" description="Disordered" evidence="1">
    <location>
        <begin position="1"/>
        <end position="40"/>
    </location>
</feature>
<name>A0A6V7VFY2_MELEN</name>
<proteinExistence type="predicted"/>
<evidence type="ECO:0000313" key="2">
    <source>
        <dbReference type="EMBL" id="CAD2173869.1"/>
    </source>
</evidence>
<evidence type="ECO:0000313" key="3">
    <source>
        <dbReference type="Proteomes" id="UP000580250"/>
    </source>
</evidence>
<feature type="compositionally biased region" description="Basic and acidic residues" evidence="1">
    <location>
        <begin position="23"/>
        <end position="35"/>
    </location>
</feature>
<dbReference type="AlphaFoldDB" id="A0A6V7VFY2"/>